<organism evidence="1 2">
    <name type="scientific">Populus alba x Populus x berolinensis</name>
    <dbReference type="NCBI Taxonomy" id="444605"/>
    <lineage>
        <taxon>Eukaryota</taxon>
        <taxon>Viridiplantae</taxon>
        <taxon>Streptophyta</taxon>
        <taxon>Embryophyta</taxon>
        <taxon>Tracheophyta</taxon>
        <taxon>Spermatophyta</taxon>
        <taxon>Magnoliopsida</taxon>
        <taxon>eudicotyledons</taxon>
        <taxon>Gunneridae</taxon>
        <taxon>Pentapetalae</taxon>
        <taxon>rosids</taxon>
        <taxon>fabids</taxon>
        <taxon>Malpighiales</taxon>
        <taxon>Salicaceae</taxon>
        <taxon>Saliceae</taxon>
        <taxon>Populus</taxon>
    </lineage>
</organism>
<dbReference type="AlphaFoldDB" id="A0AAD6QMG1"/>
<evidence type="ECO:0000313" key="2">
    <source>
        <dbReference type="Proteomes" id="UP001164929"/>
    </source>
</evidence>
<protein>
    <submittedName>
        <fullName evidence="1">Uncharacterized protein</fullName>
    </submittedName>
</protein>
<evidence type="ECO:0000313" key="1">
    <source>
        <dbReference type="EMBL" id="KAJ6993100.1"/>
    </source>
</evidence>
<gene>
    <name evidence="1" type="ORF">NC653_016282</name>
</gene>
<dbReference type="Proteomes" id="UP001164929">
    <property type="component" value="Chromosome 6"/>
</dbReference>
<dbReference type="EMBL" id="JAQIZT010000006">
    <property type="protein sequence ID" value="KAJ6993100.1"/>
    <property type="molecule type" value="Genomic_DNA"/>
</dbReference>
<proteinExistence type="predicted"/>
<name>A0AAD6QMG1_9ROSI</name>
<reference evidence="1" key="1">
    <citation type="journal article" date="2023" name="Mol. Ecol. Resour.">
        <title>Chromosome-level genome assembly of a triploid poplar Populus alba 'Berolinensis'.</title>
        <authorList>
            <person name="Chen S."/>
            <person name="Yu Y."/>
            <person name="Wang X."/>
            <person name="Wang S."/>
            <person name="Zhang T."/>
            <person name="Zhou Y."/>
            <person name="He R."/>
            <person name="Meng N."/>
            <person name="Wang Y."/>
            <person name="Liu W."/>
            <person name="Liu Z."/>
            <person name="Liu J."/>
            <person name="Guo Q."/>
            <person name="Huang H."/>
            <person name="Sederoff R.R."/>
            <person name="Wang G."/>
            <person name="Qu G."/>
            <person name="Chen S."/>
        </authorList>
    </citation>
    <scope>NUCLEOTIDE SEQUENCE</scope>
    <source>
        <strain evidence="1">SC-2020</strain>
    </source>
</reference>
<sequence length="42" mass="5095">MSRDHYERLLIRVEPIDGGDVVFGMETYYRHRSYGLKLLFFN</sequence>
<comment type="caution">
    <text evidence="1">The sequence shown here is derived from an EMBL/GenBank/DDBJ whole genome shotgun (WGS) entry which is preliminary data.</text>
</comment>
<keyword evidence="2" id="KW-1185">Reference proteome</keyword>
<accession>A0AAD6QMG1</accession>